<dbReference type="AlphaFoldDB" id="A0A1J1I5U0"/>
<evidence type="ECO:0000313" key="1">
    <source>
        <dbReference type="EMBL" id="CRK95106.1"/>
    </source>
</evidence>
<proteinExistence type="predicted"/>
<dbReference type="Proteomes" id="UP000183832">
    <property type="component" value="Unassembled WGS sequence"/>
</dbReference>
<organism evidence="1 2">
    <name type="scientific">Clunio marinus</name>
    <dbReference type="NCBI Taxonomy" id="568069"/>
    <lineage>
        <taxon>Eukaryota</taxon>
        <taxon>Metazoa</taxon>
        <taxon>Ecdysozoa</taxon>
        <taxon>Arthropoda</taxon>
        <taxon>Hexapoda</taxon>
        <taxon>Insecta</taxon>
        <taxon>Pterygota</taxon>
        <taxon>Neoptera</taxon>
        <taxon>Endopterygota</taxon>
        <taxon>Diptera</taxon>
        <taxon>Nematocera</taxon>
        <taxon>Chironomoidea</taxon>
        <taxon>Chironomidae</taxon>
        <taxon>Clunio</taxon>
    </lineage>
</organism>
<reference evidence="1 2" key="1">
    <citation type="submission" date="2015-04" db="EMBL/GenBank/DDBJ databases">
        <authorList>
            <person name="Syromyatnikov M.Y."/>
            <person name="Popov V.N."/>
        </authorList>
    </citation>
    <scope>NUCLEOTIDE SEQUENCE [LARGE SCALE GENOMIC DNA]</scope>
</reference>
<keyword evidence="2" id="KW-1185">Reference proteome</keyword>
<evidence type="ECO:0000313" key="2">
    <source>
        <dbReference type="Proteomes" id="UP000183832"/>
    </source>
</evidence>
<protein>
    <submittedName>
        <fullName evidence="1">CLUMA_CG008584, isoform A</fullName>
    </submittedName>
</protein>
<sequence length="84" mass="9479">MKVLIKITCKLNYLNTIHAFMFLTFLMQCDQIYIQPPIVDVDTGRSEKGSSTFPDNFCRMLEAADRTGVDATTDGGENVDFFDC</sequence>
<gene>
    <name evidence="1" type="ORF">CLUMA_CG008584</name>
</gene>
<accession>A0A1J1I5U0</accession>
<dbReference type="EMBL" id="CVRI01000040">
    <property type="protein sequence ID" value="CRK95106.1"/>
    <property type="molecule type" value="Genomic_DNA"/>
</dbReference>
<name>A0A1J1I5U0_9DIPT</name>